<dbReference type="GO" id="GO:0020037">
    <property type="term" value="F:heme binding"/>
    <property type="evidence" value="ECO:0007669"/>
    <property type="project" value="InterPro"/>
</dbReference>
<dbReference type="PANTHER" id="PTHR11961">
    <property type="entry name" value="CYTOCHROME C"/>
    <property type="match status" value="1"/>
</dbReference>
<evidence type="ECO:0000259" key="6">
    <source>
        <dbReference type="PROSITE" id="PS51007"/>
    </source>
</evidence>
<name>A0A0F9ERU4_9ZZZZ</name>
<dbReference type="PROSITE" id="PS51007">
    <property type="entry name" value="CYTC"/>
    <property type="match status" value="1"/>
</dbReference>
<sequence length="93" mass="9900">CAACHKVGEGARNGVGPQLNGIVGRAIGGLEDYSYSGVFEEAHAAGDVWTPENLAAFLEDPRGTMKGTKMGFSGLRKEKDQQAVVEYLRSLSQ</sequence>
<comment type="caution">
    <text evidence="7">The sequence shown here is derived from an EMBL/GenBank/DDBJ whole genome shotgun (WGS) entry which is preliminary data.</text>
</comment>
<keyword evidence="2" id="KW-0349">Heme</keyword>
<dbReference type="GO" id="GO:0046872">
    <property type="term" value="F:metal ion binding"/>
    <property type="evidence" value="ECO:0007669"/>
    <property type="project" value="UniProtKB-KW"/>
</dbReference>
<dbReference type="InterPro" id="IPR009056">
    <property type="entry name" value="Cyt_c-like_dom"/>
</dbReference>
<keyword evidence="4" id="KW-0249">Electron transport</keyword>
<dbReference type="AlphaFoldDB" id="A0A0F9ERU4"/>
<evidence type="ECO:0000256" key="3">
    <source>
        <dbReference type="ARBA" id="ARBA00022723"/>
    </source>
</evidence>
<protein>
    <recommendedName>
        <fullName evidence="6">Cytochrome c domain-containing protein</fullName>
    </recommendedName>
</protein>
<reference evidence="7" key="1">
    <citation type="journal article" date="2015" name="Nature">
        <title>Complex archaea that bridge the gap between prokaryotes and eukaryotes.</title>
        <authorList>
            <person name="Spang A."/>
            <person name="Saw J.H."/>
            <person name="Jorgensen S.L."/>
            <person name="Zaremba-Niedzwiedzka K."/>
            <person name="Martijn J."/>
            <person name="Lind A.E."/>
            <person name="van Eijk R."/>
            <person name="Schleper C."/>
            <person name="Guy L."/>
            <person name="Ettema T.J."/>
        </authorList>
    </citation>
    <scope>NUCLEOTIDE SEQUENCE</scope>
</reference>
<dbReference type="PRINTS" id="PR00604">
    <property type="entry name" value="CYTCHRMECIAB"/>
</dbReference>
<dbReference type="InterPro" id="IPR002327">
    <property type="entry name" value="Cyt_c_1A/1B"/>
</dbReference>
<gene>
    <name evidence="7" type="ORF">LCGC14_2333500</name>
</gene>
<evidence type="ECO:0000313" key="7">
    <source>
        <dbReference type="EMBL" id="KKL47640.1"/>
    </source>
</evidence>
<dbReference type="SUPFAM" id="SSF46626">
    <property type="entry name" value="Cytochrome c"/>
    <property type="match status" value="1"/>
</dbReference>
<evidence type="ECO:0000256" key="1">
    <source>
        <dbReference type="ARBA" id="ARBA00022448"/>
    </source>
</evidence>
<evidence type="ECO:0000256" key="5">
    <source>
        <dbReference type="ARBA" id="ARBA00023004"/>
    </source>
</evidence>
<feature type="domain" description="Cytochrome c" evidence="6">
    <location>
        <begin position="1"/>
        <end position="92"/>
    </location>
</feature>
<dbReference type="EMBL" id="LAZR01033594">
    <property type="protein sequence ID" value="KKL47640.1"/>
    <property type="molecule type" value="Genomic_DNA"/>
</dbReference>
<accession>A0A0F9ERU4</accession>
<evidence type="ECO:0000256" key="2">
    <source>
        <dbReference type="ARBA" id="ARBA00022617"/>
    </source>
</evidence>
<dbReference type="Gene3D" id="1.10.760.10">
    <property type="entry name" value="Cytochrome c-like domain"/>
    <property type="match status" value="1"/>
</dbReference>
<organism evidence="7">
    <name type="scientific">marine sediment metagenome</name>
    <dbReference type="NCBI Taxonomy" id="412755"/>
    <lineage>
        <taxon>unclassified sequences</taxon>
        <taxon>metagenomes</taxon>
        <taxon>ecological metagenomes</taxon>
    </lineage>
</organism>
<proteinExistence type="predicted"/>
<dbReference type="Pfam" id="PF00034">
    <property type="entry name" value="Cytochrom_C"/>
    <property type="match status" value="1"/>
</dbReference>
<evidence type="ECO:0000256" key="4">
    <source>
        <dbReference type="ARBA" id="ARBA00022982"/>
    </source>
</evidence>
<dbReference type="GO" id="GO:0009055">
    <property type="term" value="F:electron transfer activity"/>
    <property type="evidence" value="ECO:0007669"/>
    <property type="project" value="InterPro"/>
</dbReference>
<keyword evidence="3" id="KW-0479">Metal-binding</keyword>
<feature type="non-terminal residue" evidence="7">
    <location>
        <position position="1"/>
    </location>
</feature>
<keyword evidence="1" id="KW-0813">Transport</keyword>
<dbReference type="InterPro" id="IPR036909">
    <property type="entry name" value="Cyt_c-like_dom_sf"/>
</dbReference>
<keyword evidence="5" id="KW-0408">Iron</keyword>